<dbReference type="EMBL" id="JARRAF010000015">
    <property type="protein sequence ID" value="MDK2125068.1"/>
    <property type="molecule type" value="Genomic_DNA"/>
</dbReference>
<comment type="caution">
    <text evidence="3">The sequence shown here is derived from an EMBL/GenBank/DDBJ whole genome shotgun (WGS) entry which is preliminary data.</text>
</comment>
<dbReference type="PANTHER" id="PTHR39200">
    <property type="entry name" value="HYPOTHETICAL EXPORTED PROTEIN"/>
    <property type="match status" value="1"/>
</dbReference>
<dbReference type="RefSeq" id="WP_284101381.1">
    <property type="nucleotide sequence ID" value="NZ_JARRAF010000015.1"/>
</dbReference>
<evidence type="ECO:0000259" key="2">
    <source>
        <dbReference type="Pfam" id="PF10988"/>
    </source>
</evidence>
<dbReference type="Pfam" id="PF10988">
    <property type="entry name" value="DUF2807"/>
    <property type="match status" value="1"/>
</dbReference>
<gene>
    <name evidence="3" type="ORF">PZA18_13520</name>
</gene>
<evidence type="ECO:0000256" key="1">
    <source>
        <dbReference type="SAM" id="MobiDB-lite"/>
    </source>
</evidence>
<proteinExistence type="predicted"/>
<protein>
    <submittedName>
        <fullName evidence="3">DUF2807 domain-containing protein</fullName>
    </submittedName>
</protein>
<keyword evidence="4" id="KW-1185">Reference proteome</keyword>
<dbReference type="PANTHER" id="PTHR39200:SF1">
    <property type="entry name" value="AUTO-TRANSPORTER ADHESIN HEAD GIN DOMAIN-CONTAINING PROTEIN-RELATED"/>
    <property type="match status" value="1"/>
</dbReference>
<organism evidence="3 4">
    <name type="scientific">Parachitinimonas caeni</name>
    <dbReference type="NCBI Taxonomy" id="3031301"/>
    <lineage>
        <taxon>Bacteria</taxon>
        <taxon>Pseudomonadati</taxon>
        <taxon>Pseudomonadota</taxon>
        <taxon>Betaproteobacteria</taxon>
        <taxon>Neisseriales</taxon>
        <taxon>Chitinibacteraceae</taxon>
        <taxon>Parachitinimonas</taxon>
    </lineage>
</organism>
<name>A0ABT7DYD4_9NEIS</name>
<evidence type="ECO:0000313" key="3">
    <source>
        <dbReference type="EMBL" id="MDK2125068.1"/>
    </source>
</evidence>
<dbReference type="PROSITE" id="PS51257">
    <property type="entry name" value="PROKAR_LIPOPROTEIN"/>
    <property type="match status" value="1"/>
</dbReference>
<feature type="domain" description="Putative auto-transporter adhesin head GIN" evidence="2">
    <location>
        <begin position="53"/>
        <end position="211"/>
    </location>
</feature>
<dbReference type="InterPro" id="IPR021255">
    <property type="entry name" value="DUF2807"/>
</dbReference>
<sequence length="287" mass="29342">MHKQLFGLIAAALAVGGCDINVQKSEADGKVNITIGSDKGDSEVKQEKRQLAEFDSIESKGPVDVTVEIGDAQSVIVEGNPKYLSQITTEVNGKTLKVGLEGVVVNSRNNLVVRVVMPRLNALSHLGSGDVLLKGLKGDLLAVNTTGSGDITLAGQLKQLNVEMTGSGDLDGKGLALAGVMANLRGSGSMELGALDAEKAEYELLGSGDITTVGKTKQLKINLQGSGTVDAGGLQADSANLSLTGSGDIQAAVKNSVEARSTGSGEISIAGNPAERKTSGKGINFEG</sequence>
<dbReference type="Proteomes" id="UP001172778">
    <property type="component" value="Unassembled WGS sequence"/>
</dbReference>
<reference evidence="3" key="1">
    <citation type="submission" date="2023-03" db="EMBL/GenBank/DDBJ databases">
        <title>Chitinimonas shenzhenensis gen. nov., sp. nov., a novel member of family Burkholderiaceae isolated from activated sludge collected in Shen Zhen, China.</title>
        <authorList>
            <person name="Wang X."/>
        </authorList>
    </citation>
    <scope>NUCLEOTIDE SEQUENCE</scope>
    <source>
        <strain evidence="3">DQS-5</strain>
    </source>
</reference>
<feature type="region of interest" description="Disordered" evidence="1">
    <location>
        <begin position="264"/>
        <end position="287"/>
    </location>
</feature>
<accession>A0ABT7DYD4</accession>
<dbReference type="Gene3D" id="2.160.20.120">
    <property type="match status" value="2"/>
</dbReference>
<evidence type="ECO:0000313" key="4">
    <source>
        <dbReference type="Proteomes" id="UP001172778"/>
    </source>
</evidence>